<comment type="caution">
    <text evidence="9">The sequence shown here is derived from an EMBL/GenBank/DDBJ whole genome shotgun (WGS) entry which is preliminary data.</text>
</comment>
<keyword evidence="10" id="KW-1185">Reference proteome</keyword>
<dbReference type="CDD" id="cd03426">
    <property type="entry name" value="NUDIX_CoAse_Nudt7"/>
    <property type="match status" value="1"/>
</dbReference>
<dbReference type="PANTHER" id="PTHR12992:SF11">
    <property type="entry name" value="MITOCHONDRIAL COENZYME A DIPHOSPHATASE NUDT8"/>
    <property type="match status" value="1"/>
</dbReference>
<feature type="compositionally biased region" description="Acidic residues" evidence="7">
    <location>
        <begin position="52"/>
        <end position="61"/>
    </location>
</feature>
<dbReference type="PROSITE" id="PS51462">
    <property type="entry name" value="NUDIX"/>
    <property type="match status" value="1"/>
</dbReference>
<keyword evidence="3" id="KW-0479">Metal-binding</keyword>
<proteinExistence type="predicted"/>
<evidence type="ECO:0000256" key="6">
    <source>
        <dbReference type="ARBA" id="ARBA00023211"/>
    </source>
</evidence>
<accession>A0A2R5H2K7</accession>
<dbReference type="PANTHER" id="PTHR12992">
    <property type="entry name" value="NUDIX HYDROLASE"/>
    <property type="match status" value="1"/>
</dbReference>
<evidence type="ECO:0000256" key="2">
    <source>
        <dbReference type="ARBA" id="ARBA00001946"/>
    </source>
</evidence>
<keyword evidence="4" id="KW-0378">Hydrolase</keyword>
<evidence type="ECO:0000313" key="10">
    <source>
        <dbReference type="Proteomes" id="UP000241890"/>
    </source>
</evidence>
<feature type="domain" description="Nudix hydrolase" evidence="8">
    <location>
        <begin position="292"/>
        <end position="431"/>
    </location>
</feature>
<evidence type="ECO:0000256" key="7">
    <source>
        <dbReference type="SAM" id="MobiDB-lite"/>
    </source>
</evidence>
<keyword evidence="6" id="KW-0464">Manganese</keyword>
<gene>
    <name evidence="9" type="ORF">FCC1311_112942</name>
</gene>
<evidence type="ECO:0000256" key="5">
    <source>
        <dbReference type="ARBA" id="ARBA00022842"/>
    </source>
</evidence>
<evidence type="ECO:0000256" key="4">
    <source>
        <dbReference type="ARBA" id="ARBA00022801"/>
    </source>
</evidence>
<evidence type="ECO:0000256" key="1">
    <source>
        <dbReference type="ARBA" id="ARBA00001936"/>
    </source>
</evidence>
<evidence type="ECO:0000313" key="9">
    <source>
        <dbReference type="EMBL" id="GBG35071.1"/>
    </source>
</evidence>
<dbReference type="Gene3D" id="3.90.79.10">
    <property type="entry name" value="Nucleoside Triphosphate Pyrophosphohydrolase"/>
    <property type="match status" value="1"/>
</dbReference>
<dbReference type="AlphaFoldDB" id="A0A2R5H2K7"/>
<dbReference type="OrthoDB" id="206213at2759"/>
<name>A0A2R5H2K7_9STRA</name>
<dbReference type="InterPro" id="IPR045121">
    <property type="entry name" value="CoAse"/>
</dbReference>
<keyword evidence="5" id="KW-0460">Magnesium</keyword>
<dbReference type="EMBL" id="BEYU01000277">
    <property type="protein sequence ID" value="GBG35071.1"/>
    <property type="molecule type" value="Genomic_DNA"/>
</dbReference>
<dbReference type="InterPro" id="IPR000086">
    <property type="entry name" value="NUDIX_hydrolase_dom"/>
</dbReference>
<comment type="cofactor">
    <cofactor evidence="1">
        <name>Mn(2+)</name>
        <dbReference type="ChEBI" id="CHEBI:29035"/>
    </cofactor>
</comment>
<reference evidence="9 10" key="1">
    <citation type="submission" date="2017-12" db="EMBL/GenBank/DDBJ databases">
        <title>Sequencing, de novo assembly and annotation of complete genome of a new Thraustochytrid species, strain FCC1311.</title>
        <authorList>
            <person name="Sedici K."/>
            <person name="Godart F."/>
            <person name="Aiese Cigliano R."/>
            <person name="Sanseverino W."/>
            <person name="Barakat M."/>
            <person name="Ortet P."/>
            <person name="Marechal E."/>
            <person name="Cagnac O."/>
            <person name="Amato A."/>
        </authorList>
    </citation>
    <scope>NUCLEOTIDE SEQUENCE [LARGE SCALE GENOMIC DNA]</scope>
</reference>
<dbReference type="InterPro" id="IPR015797">
    <property type="entry name" value="NUDIX_hydrolase-like_dom_sf"/>
</dbReference>
<comment type="cofactor">
    <cofactor evidence="2">
        <name>Mg(2+)</name>
        <dbReference type="ChEBI" id="CHEBI:18420"/>
    </cofactor>
</comment>
<dbReference type="GO" id="GO:0010945">
    <property type="term" value="F:coenzyme A diphosphatase activity"/>
    <property type="evidence" value="ECO:0007669"/>
    <property type="project" value="InterPro"/>
</dbReference>
<dbReference type="SUPFAM" id="SSF55811">
    <property type="entry name" value="Nudix"/>
    <property type="match status" value="1"/>
</dbReference>
<organism evidence="9 10">
    <name type="scientific">Hondaea fermentalgiana</name>
    <dbReference type="NCBI Taxonomy" id="2315210"/>
    <lineage>
        <taxon>Eukaryota</taxon>
        <taxon>Sar</taxon>
        <taxon>Stramenopiles</taxon>
        <taxon>Bigyra</taxon>
        <taxon>Labyrinthulomycetes</taxon>
        <taxon>Thraustochytrida</taxon>
        <taxon>Thraustochytriidae</taxon>
        <taxon>Hondaea</taxon>
    </lineage>
</organism>
<feature type="region of interest" description="Disordered" evidence="7">
    <location>
        <begin position="1"/>
        <end position="90"/>
    </location>
</feature>
<protein>
    <submittedName>
        <fullName evidence="9">Nucleoside diphosphate-linked moiety X motif 8</fullName>
    </submittedName>
</protein>
<evidence type="ECO:0000256" key="3">
    <source>
        <dbReference type="ARBA" id="ARBA00022723"/>
    </source>
</evidence>
<dbReference type="Proteomes" id="UP000241890">
    <property type="component" value="Unassembled WGS sequence"/>
</dbReference>
<feature type="compositionally biased region" description="Low complexity" evidence="7">
    <location>
        <begin position="79"/>
        <end position="90"/>
    </location>
</feature>
<dbReference type="Pfam" id="PF00293">
    <property type="entry name" value="NUDIX"/>
    <property type="match status" value="1"/>
</dbReference>
<dbReference type="GO" id="GO:0046872">
    <property type="term" value="F:metal ion binding"/>
    <property type="evidence" value="ECO:0007669"/>
    <property type="project" value="UniProtKB-KW"/>
</dbReference>
<sequence>MRCHDARVATGGLLEQSASAWGARRSMGTKSRPARTEPPLPAESLHMASTLDNDDEETAEELTDHNRILTKSPKKQTSSEEAAAKVAASAATLTVSPADVIHHDDDDDGGSDEEVDEALANAKEKTEDVKESFEDVMVERLIAWLDKKEDSGFRGSFVSGRKSDDLDALVNHYTAPALARALRDREEVLAECASVVCSGTGQLEPEALKLARDLLSPYAVLQAPSAGRPMYRETSMDQWDVEDPTPEEISALRDARKYVLPDFREGGLFHPDVLNRLRKRLNRLPREISSRARKRASVIIPLCHVRNVPSVLFTQRSHKINRHKGEVCFPGGMIDDSDRSVVDAGLRELHEEVGIPPGVVNVLGILRSDWSELAAITGVAVTPVVGYLGAFEELKLDPNPDEVRDSFTVPVSALLDQDNWVVRDYSPPVFREKNAPKDRVIWGLTGYILHRFMRLLPSVVFDKHVVTREFSLGDGMH</sequence>
<dbReference type="InParanoid" id="A0A2R5H2K7"/>
<evidence type="ECO:0000259" key="8">
    <source>
        <dbReference type="PROSITE" id="PS51462"/>
    </source>
</evidence>